<keyword evidence="6 7" id="KW-0539">Nucleus</keyword>
<dbReference type="Pfam" id="PF02671">
    <property type="entry name" value="PAH"/>
    <property type="match status" value="3"/>
</dbReference>
<dbReference type="FunFam" id="1.20.1160.11:FF:000001">
    <property type="entry name" value="Paired amphipathic helix protein Sin3"/>
    <property type="match status" value="1"/>
</dbReference>
<accession>A0ABC8R1I7</accession>
<dbReference type="SUPFAM" id="SSF47762">
    <property type="entry name" value="PAH2 domain"/>
    <property type="match status" value="3"/>
</dbReference>
<feature type="compositionally biased region" description="Polar residues" evidence="8">
    <location>
        <begin position="1019"/>
        <end position="1028"/>
    </location>
</feature>
<feature type="region of interest" description="Disordered" evidence="8">
    <location>
        <begin position="815"/>
        <end position="871"/>
    </location>
</feature>
<feature type="compositionally biased region" description="Basic and acidic residues" evidence="8">
    <location>
        <begin position="843"/>
        <end position="857"/>
    </location>
</feature>
<dbReference type="InterPro" id="IPR003822">
    <property type="entry name" value="PAH"/>
</dbReference>
<evidence type="ECO:0000313" key="11">
    <source>
        <dbReference type="Proteomes" id="UP001642360"/>
    </source>
</evidence>
<feature type="domain" description="Histone deacetylase interacting" evidence="9">
    <location>
        <begin position="494"/>
        <end position="594"/>
    </location>
</feature>
<feature type="region of interest" description="Disordered" evidence="8">
    <location>
        <begin position="1"/>
        <end position="42"/>
    </location>
</feature>
<proteinExistence type="predicted"/>
<feature type="region of interest" description="Disordered" evidence="8">
    <location>
        <begin position="204"/>
        <end position="333"/>
    </location>
</feature>
<dbReference type="EMBL" id="CAUOFW020000924">
    <property type="protein sequence ID" value="CAK9138861.1"/>
    <property type="molecule type" value="Genomic_DNA"/>
</dbReference>
<keyword evidence="5" id="KW-0804">Transcription</keyword>
<keyword evidence="11" id="KW-1185">Reference proteome</keyword>
<feature type="compositionally biased region" description="Basic and acidic residues" evidence="8">
    <location>
        <begin position="228"/>
        <end position="294"/>
    </location>
</feature>
<dbReference type="FunFam" id="1.20.1160.11:FF:000002">
    <property type="entry name" value="Paired amphipathic helix protein SIN3"/>
    <property type="match status" value="1"/>
</dbReference>
<evidence type="ECO:0000256" key="1">
    <source>
        <dbReference type="ARBA" id="ARBA00004123"/>
    </source>
</evidence>
<feature type="compositionally biased region" description="Basic and acidic residues" evidence="8">
    <location>
        <begin position="433"/>
        <end position="464"/>
    </location>
</feature>
<evidence type="ECO:0000313" key="10">
    <source>
        <dbReference type="EMBL" id="CAK9138861.1"/>
    </source>
</evidence>
<evidence type="ECO:0000259" key="9">
    <source>
        <dbReference type="SMART" id="SM00761"/>
    </source>
</evidence>
<dbReference type="Pfam" id="PF16879">
    <property type="entry name" value="Sin3a_C"/>
    <property type="match status" value="1"/>
</dbReference>
<feature type="compositionally biased region" description="Low complexity" evidence="8">
    <location>
        <begin position="1064"/>
        <end position="1075"/>
    </location>
</feature>
<evidence type="ECO:0000256" key="7">
    <source>
        <dbReference type="PROSITE-ProRule" id="PRU00810"/>
    </source>
</evidence>
<evidence type="ECO:0000256" key="8">
    <source>
        <dbReference type="SAM" id="MobiDB-lite"/>
    </source>
</evidence>
<dbReference type="FunFam" id="1.20.1160.11:FF:000003">
    <property type="entry name" value="Paired amphipathic helix SIN3-like protein"/>
    <property type="match status" value="1"/>
</dbReference>
<evidence type="ECO:0000256" key="5">
    <source>
        <dbReference type="ARBA" id="ARBA00023163"/>
    </source>
</evidence>
<reference evidence="10 11" key="1">
    <citation type="submission" date="2024-02" db="EMBL/GenBank/DDBJ databases">
        <authorList>
            <person name="Vignale AGUSTIN F."/>
            <person name="Sosa J E."/>
            <person name="Modenutti C."/>
        </authorList>
    </citation>
    <scope>NUCLEOTIDE SEQUENCE [LARGE SCALE GENOMIC DNA]</scope>
</reference>
<feature type="compositionally biased region" description="Polar residues" evidence="8">
    <location>
        <begin position="859"/>
        <end position="871"/>
    </location>
</feature>
<dbReference type="Gene3D" id="1.20.1160.11">
    <property type="entry name" value="Paired amphipathic helix"/>
    <property type="match status" value="3"/>
</dbReference>
<feature type="compositionally biased region" description="Basic and acidic residues" evidence="8">
    <location>
        <begin position="302"/>
        <end position="311"/>
    </location>
</feature>
<organism evidence="10 11">
    <name type="scientific">Ilex paraguariensis</name>
    <name type="common">yerba mate</name>
    <dbReference type="NCBI Taxonomy" id="185542"/>
    <lineage>
        <taxon>Eukaryota</taxon>
        <taxon>Viridiplantae</taxon>
        <taxon>Streptophyta</taxon>
        <taxon>Embryophyta</taxon>
        <taxon>Tracheophyta</taxon>
        <taxon>Spermatophyta</taxon>
        <taxon>Magnoliopsida</taxon>
        <taxon>eudicotyledons</taxon>
        <taxon>Gunneridae</taxon>
        <taxon>Pentapetalae</taxon>
        <taxon>asterids</taxon>
        <taxon>campanulids</taxon>
        <taxon>Aquifoliales</taxon>
        <taxon>Aquifoliaceae</taxon>
        <taxon>Ilex</taxon>
    </lineage>
</organism>
<dbReference type="PANTHER" id="PTHR12346">
    <property type="entry name" value="SIN3B-RELATED"/>
    <property type="match status" value="1"/>
</dbReference>
<feature type="region of interest" description="Disordered" evidence="8">
    <location>
        <begin position="433"/>
        <end position="468"/>
    </location>
</feature>
<feature type="region of interest" description="Disordered" evidence="8">
    <location>
        <begin position="1012"/>
        <end position="1116"/>
    </location>
</feature>
<dbReference type="PROSITE" id="PS51477">
    <property type="entry name" value="PAH"/>
    <property type="match status" value="3"/>
</dbReference>
<evidence type="ECO:0000256" key="4">
    <source>
        <dbReference type="ARBA" id="ARBA00023015"/>
    </source>
</evidence>
<dbReference type="SMART" id="SM00761">
    <property type="entry name" value="HDAC_interact"/>
    <property type="match status" value="1"/>
</dbReference>
<gene>
    <name evidence="10" type="ORF">ILEXP_LOCUS6215</name>
</gene>
<dbReference type="InterPro" id="IPR013194">
    <property type="entry name" value="HDAC_interact_dom"/>
</dbReference>
<dbReference type="PANTHER" id="PTHR12346:SF0">
    <property type="entry name" value="SIN3A, ISOFORM G"/>
    <property type="match status" value="1"/>
</dbReference>
<name>A0ABC8R1I7_9AQUA</name>
<dbReference type="InterPro" id="IPR039774">
    <property type="entry name" value="Sin3-like"/>
</dbReference>
<comment type="caution">
    <text evidence="10">The sequence shown here is derived from an EMBL/GenBank/DDBJ whole genome shotgun (WGS) entry which is preliminary data.</text>
</comment>
<keyword evidence="3" id="KW-0677">Repeat</keyword>
<keyword evidence="2" id="KW-0678">Repressor</keyword>
<evidence type="ECO:0000256" key="3">
    <source>
        <dbReference type="ARBA" id="ARBA00022737"/>
    </source>
</evidence>
<evidence type="ECO:0000256" key="2">
    <source>
        <dbReference type="ARBA" id="ARBA00022491"/>
    </source>
</evidence>
<feature type="compositionally biased region" description="Acidic residues" evidence="8">
    <location>
        <begin position="1085"/>
        <end position="1094"/>
    </location>
</feature>
<dbReference type="GO" id="GO:0005634">
    <property type="term" value="C:nucleus"/>
    <property type="evidence" value="ECO:0007669"/>
    <property type="project" value="UniProtKB-SubCell"/>
</dbReference>
<sequence>MKRSRDDVYMSSQLKRPIVSSRAEPSGHSGLPQMTGGSSTQKLTTSDALSYLKSVKDIFQDKREKYDEFLEVMKAFKAQRVDTTGVIARVKELFKGHRNLILGFNTFLPKGYEIILPPDEPLPVKKPVEFEEAINFVNKIKMRFQGDDRVYKSFLDILNMYRKENKSIDEVHREVAALFRENADLLVEFTHFLPDASAAVSVHYAPSGRNPTLGRDDRGSPMTMMRPMHVDKKVTASHADRDLSVDRPDPDHHKTLMRADKEQRRRGEKEKERREDKDPTERERDNRDFDQDRPLHKRKSARREDSVDDQFRQGGEGTENFGTTPGSSACDDKSAFKSMHDQEFAFCEKVKERIRDPDDYQEFLKCLHIYGREIITRSQLQSLVGDLLGRYPDLMEKFNEFLDRCEKIDGCLAGVVSKRSLWNDGHLPKSVKLEDRGRNRDHEREDRDKDHDDRERNRSDRGFGSKDIVGQKMPLYSSKDKYMAKPIQELDLSNCESCTPSYRLLPDNYPIPLASQRTEVGAEVLNDHWVSVTSGSEDYSFKHMRKNQYEESLFRCEDDRFELDMLLESVNATTKCVEELLDKINDNAIKPDSPICIEDHFTALNLRCIERLYGDHGLDVMDVLRKNAPLALPVILTRLKQKQEEWARCRSDFNKVWAEIYAKNYHKSLDHRSFYFKQQDTKSLSTKVLLAEIKEISENKLKEDDMLLSIAAGNRRPIIPNIEFEYPDSDIHEDLYQLIKYSCGEVCTTEQLDKVMKIWMTFLEPMLGVLSRPQGTEDTEDVMKAKAHVAKSVATSVGESDGSLVDSAAILNCKQSNASGDGDENTPPENSSSSRAWLLNRENGVKEDGSHDTDHAVRSGNTSSIPQHQKVQTNAHVADETSGVSKQATANEQLANASISLAAGAEESHERVNGENTLGLCATTSGPGNAAVKGGLESKQHNEILSSTEGGDSVIQILSSNGAMAKSIGVQKYHEESVEHFKIIEREEGELSPNGDFEEDNFAAYADAGAEATNKTKDGSVSGQYQTTDGEERCCGEAGGENYADADDEGEESAQRSSEDSENASENGNGSGSESADGEDCSREEQEEDGDHDENDNKAESEGEAEGTADAHDVDGDGILLPFSERFLQTVKPLTKHVPPALHDTKKDSRIFYGNDSFYVLFRLHQILYDRIKDAKFHSSSAEMKWRASNDTTPNDSYARFMNALYSLLDGSSDNTKFEDDCRAIIGTASYVLFTLDKLIFKLVKQLQTIAADEMDNKLLQLYAYEKSRKPGKFVDVVYHENARVILHDENIYRIECSSAPTHLSIQLMDYGYDKPEVTAVSMDPNFAAYLNNDFLSVVPEKKEKPRIFLRRNKRKYACGDEISPTCEAMGGLRVVNGLECKIACNSSKVSYVLDTEDFLIRIKKRRSMHQYISCRDLANCSNGYSVRVQRFRSLLSRA</sequence>
<dbReference type="Pfam" id="PF08295">
    <property type="entry name" value="Sin3_corepress"/>
    <property type="match status" value="1"/>
</dbReference>
<comment type="subcellular location">
    <subcellularLocation>
        <location evidence="1 7">Nucleus</location>
    </subcellularLocation>
</comment>
<protein>
    <recommendedName>
        <fullName evidence="9">Histone deacetylase interacting domain-containing protein</fullName>
    </recommendedName>
</protein>
<dbReference type="Proteomes" id="UP001642360">
    <property type="component" value="Unassembled WGS sequence"/>
</dbReference>
<dbReference type="GO" id="GO:0045892">
    <property type="term" value="P:negative regulation of DNA-templated transcription"/>
    <property type="evidence" value="ECO:0007669"/>
    <property type="project" value="UniProtKB-ARBA"/>
</dbReference>
<evidence type="ECO:0000256" key="6">
    <source>
        <dbReference type="ARBA" id="ARBA00023242"/>
    </source>
</evidence>
<dbReference type="InterPro" id="IPR036600">
    <property type="entry name" value="PAH_sf"/>
</dbReference>
<dbReference type="InterPro" id="IPR031693">
    <property type="entry name" value="Sin3_C"/>
</dbReference>
<keyword evidence="4" id="KW-0805">Transcription regulation</keyword>